<evidence type="ECO:0000313" key="2">
    <source>
        <dbReference type="EMBL" id="PIR41828.1"/>
    </source>
</evidence>
<feature type="transmembrane region" description="Helical" evidence="1">
    <location>
        <begin position="150"/>
        <end position="167"/>
    </location>
</feature>
<sequence length="413" mass="47310">MNRENKIVIFVVFVMLIYFVTATPIIMDDGFHYEGFTESLARGKLDFKSFYGFHGLSFFAVPIFWLTNSINSLQAVSHNSIIIASIIFSLLSIPLAFLVGKDFYSRADLPAEASFDAKGSDRRLSAKAGVYFLILFLLTPYTYTTMFRGFQEAALLFFILLIVYASINKKSWTPIAWAIGGIVKPFALTLFPLFIKDFWPQMLNFFKLRFNINRKIIWLFVALAIGGAYLGFSYYQTGHLINNAAINSYQGNFDTGNPPPLTESFTAGLKGFLRVGANLLLHFRKIMISPFIIILGALSLLFNKKLPLRKEIIFSIIFNFILVGSLTFSFSKYLLPMTTLFALASVSYLLKYPRLMWLVFLDSFFVFLPIWNYFGVNFWNNIWIYLIPFYLGVVLFICQRIFMKIKSPDKTGL</sequence>
<feature type="transmembrane region" description="Helical" evidence="1">
    <location>
        <begin position="312"/>
        <end position="328"/>
    </location>
</feature>
<organism evidence="2 3">
    <name type="scientific">Candidatus Yanofskybacteria bacterium CG10_big_fil_rev_8_21_14_0_10_37_15</name>
    <dbReference type="NCBI Taxonomy" id="1975097"/>
    <lineage>
        <taxon>Bacteria</taxon>
        <taxon>Candidatus Yanofskyibacteriota</taxon>
    </lineage>
</organism>
<feature type="transmembrane region" description="Helical" evidence="1">
    <location>
        <begin position="382"/>
        <end position="403"/>
    </location>
</feature>
<accession>A0A2H0R5M3</accession>
<feature type="transmembrane region" description="Helical" evidence="1">
    <location>
        <begin position="216"/>
        <end position="235"/>
    </location>
</feature>
<dbReference type="Proteomes" id="UP000230208">
    <property type="component" value="Unassembled WGS sequence"/>
</dbReference>
<feature type="transmembrane region" description="Helical" evidence="1">
    <location>
        <begin position="79"/>
        <end position="100"/>
    </location>
</feature>
<evidence type="ECO:0008006" key="4">
    <source>
        <dbReference type="Google" id="ProtNLM"/>
    </source>
</evidence>
<protein>
    <recommendedName>
        <fullName evidence="4">DUF2029 domain-containing protein</fullName>
    </recommendedName>
</protein>
<keyword evidence="1" id="KW-1133">Transmembrane helix</keyword>
<feature type="transmembrane region" description="Helical" evidence="1">
    <location>
        <begin position="357"/>
        <end position="376"/>
    </location>
</feature>
<reference evidence="2 3" key="1">
    <citation type="submission" date="2017-09" db="EMBL/GenBank/DDBJ databases">
        <title>Depth-based differentiation of microbial function through sediment-hosted aquifers and enrichment of novel symbionts in the deep terrestrial subsurface.</title>
        <authorList>
            <person name="Probst A.J."/>
            <person name="Ladd B."/>
            <person name="Jarett J.K."/>
            <person name="Geller-Mcgrath D.E."/>
            <person name="Sieber C.M."/>
            <person name="Emerson J.B."/>
            <person name="Anantharaman K."/>
            <person name="Thomas B.C."/>
            <person name="Malmstrom R."/>
            <person name="Stieglmeier M."/>
            <person name="Klingl A."/>
            <person name="Woyke T."/>
            <person name="Ryan C.M."/>
            <person name="Banfield J.F."/>
        </authorList>
    </citation>
    <scope>NUCLEOTIDE SEQUENCE [LARGE SCALE GENOMIC DNA]</scope>
    <source>
        <strain evidence="2">CG10_big_fil_rev_8_21_14_0_10_37_15</strain>
    </source>
</reference>
<comment type="caution">
    <text evidence="2">The sequence shown here is derived from an EMBL/GenBank/DDBJ whole genome shotgun (WGS) entry which is preliminary data.</text>
</comment>
<gene>
    <name evidence="2" type="ORF">COV30_01390</name>
</gene>
<feature type="transmembrane region" description="Helical" evidence="1">
    <location>
        <begin position="286"/>
        <end position="303"/>
    </location>
</feature>
<evidence type="ECO:0000313" key="3">
    <source>
        <dbReference type="Proteomes" id="UP000230208"/>
    </source>
</evidence>
<keyword evidence="1" id="KW-0472">Membrane</keyword>
<dbReference type="AlphaFoldDB" id="A0A2H0R5M3"/>
<feature type="transmembrane region" description="Helical" evidence="1">
    <location>
        <begin position="173"/>
        <end position="195"/>
    </location>
</feature>
<evidence type="ECO:0000256" key="1">
    <source>
        <dbReference type="SAM" id="Phobius"/>
    </source>
</evidence>
<name>A0A2H0R5M3_9BACT</name>
<feature type="transmembrane region" description="Helical" evidence="1">
    <location>
        <begin position="124"/>
        <end position="143"/>
    </location>
</feature>
<feature type="transmembrane region" description="Helical" evidence="1">
    <location>
        <begin position="47"/>
        <end position="67"/>
    </location>
</feature>
<feature type="transmembrane region" description="Helical" evidence="1">
    <location>
        <begin position="7"/>
        <end position="27"/>
    </location>
</feature>
<proteinExistence type="predicted"/>
<dbReference type="EMBL" id="PCXP01000019">
    <property type="protein sequence ID" value="PIR41828.1"/>
    <property type="molecule type" value="Genomic_DNA"/>
</dbReference>
<keyword evidence="1" id="KW-0812">Transmembrane</keyword>